<dbReference type="EMBL" id="LCWV01000013">
    <property type="protein sequence ID" value="PWI68994.1"/>
    <property type="molecule type" value="Genomic_DNA"/>
</dbReference>
<dbReference type="Proteomes" id="UP000245956">
    <property type="component" value="Unassembled WGS sequence"/>
</dbReference>
<reference evidence="1 4" key="4">
    <citation type="journal article" date="2024" name="Microbiol. Resour. Announc.">
        <title>Genome annotations for the ascomycete fungi Trichoderma harzianum, Trichoderma aggressivum, and Purpureocillium lilacinum.</title>
        <authorList>
            <person name="Beijen E.P.W."/>
            <person name="Ohm R.A."/>
        </authorList>
    </citation>
    <scope>NUCLEOTIDE SEQUENCE [LARGE SCALE GENOMIC DNA]</scope>
    <source>
        <strain evidence="1 4">CBS 150709</strain>
    </source>
</reference>
<sequence>MAGGRYCLVRPAPVAMLQTGQRMKTGGQHDSTQIKATDSDIGFCGLAHALAFRLAKCWGGVGPNVGVEWDQQNGMWDRPNF</sequence>
<reference evidence="2" key="1">
    <citation type="submission" date="2015-05" db="EMBL/GenBank/DDBJ databases">
        <authorList>
            <person name="Wang D.B."/>
            <person name="Wang M."/>
        </authorList>
    </citation>
    <scope>NUCLEOTIDE SEQUENCE</scope>
    <source>
        <strain evidence="2">36-1</strain>
    </source>
</reference>
<keyword evidence="4" id="KW-1185">Reference proteome</keyword>
<proteinExistence type="predicted"/>
<reference evidence="1" key="3">
    <citation type="submission" date="2023-11" db="EMBL/GenBank/DDBJ databases">
        <authorList>
            <person name="Beijen E."/>
            <person name="Ohm R.A."/>
        </authorList>
    </citation>
    <scope>NUCLEOTIDE SEQUENCE</scope>
    <source>
        <strain evidence="1">CBS 150709</strain>
    </source>
</reference>
<organism evidence="2 3">
    <name type="scientific">Purpureocillium lilacinum</name>
    <name type="common">Paecilomyces lilacinus</name>
    <dbReference type="NCBI Taxonomy" id="33203"/>
    <lineage>
        <taxon>Eukaryota</taxon>
        <taxon>Fungi</taxon>
        <taxon>Dikarya</taxon>
        <taxon>Ascomycota</taxon>
        <taxon>Pezizomycotina</taxon>
        <taxon>Sordariomycetes</taxon>
        <taxon>Hypocreomycetidae</taxon>
        <taxon>Hypocreales</taxon>
        <taxon>Ophiocordycipitaceae</taxon>
        <taxon>Purpureocillium</taxon>
    </lineage>
</organism>
<dbReference type="EMBL" id="JAWRVI010000021">
    <property type="protein sequence ID" value="KAK4089132.1"/>
    <property type="molecule type" value="Genomic_DNA"/>
</dbReference>
<dbReference type="Proteomes" id="UP001287286">
    <property type="component" value="Unassembled WGS sequence"/>
</dbReference>
<protein>
    <submittedName>
        <fullName evidence="2">Uncharacterized protein</fullName>
    </submittedName>
</protein>
<evidence type="ECO:0000313" key="1">
    <source>
        <dbReference type="EMBL" id="KAK4089132.1"/>
    </source>
</evidence>
<evidence type="ECO:0000313" key="2">
    <source>
        <dbReference type="EMBL" id="PWI68994.1"/>
    </source>
</evidence>
<evidence type="ECO:0000313" key="3">
    <source>
        <dbReference type="Proteomes" id="UP000245956"/>
    </source>
</evidence>
<name>A0A2U3E3E6_PURLI</name>
<comment type="caution">
    <text evidence="2">The sequence shown here is derived from an EMBL/GenBank/DDBJ whole genome shotgun (WGS) entry which is preliminary data.</text>
</comment>
<reference evidence="2 3" key="2">
    <citation type="journal article" date="2016" name="Front. Microbiol.">
        <title>Genome and transcriptome sequences reveal the specific parasitism of the nematophagous Purpureocillium lilacinum 36-1.</title>
        <authorList>
            <person name="Xie J."/>
            <person name="Li S."/>
            <person name="Mo C."/>
            <person name="Xiao X."/>
            <person name="Peng D."/>
            <person name="Wang G."/>
            <person name="Xiao Y."/>
        </authorList>
    </citation>
    <scope>NUCLEOTIDE SEQUENCE [LARGE SCALE GENOMIC DNA]</scope>
    <source>
        <strain evidence="2 3">36-1</strain>
    </source>
</reference>
<dbReference type="AlphaFoldDB" id="A0A2U3E3E6"/>
<gene>
    <name evidence="2" type="ORF">PCL_01379</name>
    <name evidence="1" type="ORF">Purlil1_6565</name>
</gene>
<accession>A0A2U3E3E6</accession>
<evidence type="ECO:0000313" key="4">
    <source>
        <dbReference type="Proteomes" id="UP001287286"/>
    </source>
</evidence>